<comment type="caution">
    <text evidence="3">The sequence shown here is derived from an EMBL/GenBank/DDBJ whole genome shotgun (WGS) entry which is preliminary data.</text>
</comment>
<gene>
    <name evidence="3" type="ORF">GIB67_018053</name>
</gene>
<evidence type="ECO:0000313" key="4">
    <source>
        <dbReference type="Proteomes" id="UP000541444"/>
    </source>
</evidence>
<reference evidence="3 4" key="1">
    <citation type="journal article" date="2020" name="IScience">
        <title>Genome Sequencing of the Endangered Kingdonia uniflora (Circaeasteraceae, Ranunculales) Reveals Potential Mechanisms of Evolutionary Specialization.</title>
        <authorList>
            <person name="Sun Y."/>
            <person name="Deng T."/>
            <person name="Zhang A."/>
            <person name="Moore M.J."/>
            <person name="Landis J.B."/>
            <person name="Lin N."/>
            <person name="Zhang H."/>
            <person name="Zhang X."/>
            <person name="Huang J."/>
            <person name="Zhang X."/>
            <person name="Sun H."/>
            <person name="Wang H."/>
        </authorList>
    </citation>
    <scope>NUCLEOTIDE SEQUENCE [LARGE SCALE GENOMIC DNA]</scope>
    <source>
        <strain evidence="3">TB1705</strain>
        <tissue evidence="3">Leaf</tissue>
    </source>
</reference>
<dbReference type="EMBL" id="JACGCM010000479">
    <property type="protein sequence ID" value="KAF6171529.1"/>
    <property type="molecule type" value="Genomic_DNA"/>
</dbReference>
<keyword evidence="1" id="KW-0175">Coiled coil</keyword>
<dbReference type="AlphaFoldDB" id="A0A7J7NWJ1"/>
<evidence type="ECO:0000256" key="2">
    <source>
        <dbReference type="SAM" id="MobiDB-lite"/>
    </source>
</evidence>
<evidence type="ECO:0000256" key="1">
    <source>
        <dbReference type="SAM" id="Coils"/>
    </source>
</evidence>
<feature type="region of interest" description="Disordered" evidence="2">
    <location>
        <begin position="139"/>
        <end position="158"/>
    </location>
</feature>
<sequence>MLKNEGSCNDGNVVLSKRYKAYHMESGKDASVLESMTVYVRSNKCQPHVRERINSSSLSPNNHFITKNLESTQRERRKIRGINQELSIDNKRLKRAKGSGSRRWEYNCVVRGKLDSTADLHPDIEGRNSHVESVFKMGRSSADEEVSTSGRMNESDTGGEGGLEQFLGFLGQLVSYPPGFDAFKNFVKPKVAHLVKGIWLGIEEQESELKKAKSDLEKNLARAKTDALKEVKQLKAAHTVAIGQLQVKAKANLDEMAEEYDRLGRHLMLNGYSQEEVDAIKADTYVVEEEEEAEVVREMSLRINNLESRLARERETLKALLSAQEELQAELDASRVREDHALMCNREFAKQFDRMKEVNKNREDRYVKAYIKLEKLNQVVSDLTRQIEEKDSRIKKGLKYLSVATKHVDNLQRQVDALAMKGNVQKGNANLRECQHKLDAALIREKVMEGEIRAKDFLVKMKDELLKDLPAREELNTYIMKLCARVVELETINLSESAQYIAKLKEDAIYHDRVDADIIAWKDTWASLKVRLERLKTRFAKAVVPDVAQSDLLKVIVAYFVKEVKKLESERDTLLKTLSDKGYTCGAKIV</sequence>
<protein>
    <submittedName>
        <fullName evidence="3">Uncharacterized protein</fullName>
    </submittedName>
</protein>
<organism evidence="3 4">
    <name type="scientific">Kingdonia uniflora</name>
    <dbReference type="NCBI Taxonomy" id="39325"/>
    <lineage>
        <taxon>Eukaryota</taxon>
        <taxon>Viridiplantae</taxon>
        <taxon>Streptophyta</taxon>
        <taxon>Embryophyta</taxon>
        <taxon>Tracheophyta</taxon>
        <taxon>Spermatophyta</taxon>
        <taxon>Magnoliopsida</taxon>
        <taxon>Ranunculales</taxon>
        <taxon>Circaeasteraceae</taxon>
        <taxon>Kingdonia</taxon>
    </lineage>
</organism>
<accession>A0A7J7NWJ1</accession>
<name>A0A7J7NWJ1_9MAGN</name>
<dbReference type="Proteomes" id="UP000541444">
    <property type="component" value="Unassembled WGS sequence"/>
</dbReference>
<keyword evidence="4" id="KW-1185">Reference proteome</keyword>
<evidence type="ECO:0000313" key="3">
    <source>
        <dbReference type="EMBL" id="KAF6171529.1"/>
    </source>
</evidence>
<feature type="coiled-coil region" evidence="1">
    <location>
        <begin position="296"/>
        <end position="337"/>
    </location>
</feature>
<feature type="compositionally biased region" description="Polar residues" evidence="2">
    <location>
        <begin position="147"/>
        <end position="156"/>
    </location>
</feature>
<proteinExistence type="predicted"/>